<evidence type="ECO:0000313" key="1">
    <source>
        <dbReference type="EMBL" id="RVW96477.1"/>
    </source>
</evidence>
<reference evidence="1 2" key="1">
    <citation type="journal article" date="2018" name="PLoS Genet.">
        <title>Population sequencing reveals clonal diversity and ancestral inbreeding in the grapevine cultivar Chardonnay.</title>
        <authorList>
            <person name="Roach M.J."/>
            <person name="Johnson D.L."/>
            <person name="Bohlmann J."/>
            <person name="van Vuuren H.J."/>
            <person name="Jones S.J."/>
            <person name="Pretorius I.S."/>
            <person name="Schmidt S.A."/>
            <person name="Borneman A.R."/>
        </authorList>
    </citation>
    <scope>NUCLEOTIDE SEQUENCE [LARGE SCALE GENOMIC DNA]</scope>
    <source>
        <strain evidence="2">cv. Chardonnay</strain>
        <tissue evidence="1">Leaf</tissue>
    </source>
</reference>
<protein>
    <submittedName>
        <fullName evidence="1">Uncharacterized protein</fullName>
    </submittedName>
</protein>
<evidence type="ECO:0000313" key="2">
    <source>
        <dbReference type="Proteomes" id="UP000288805"/>
    </source>
</evidence>
<accession>A0A438IID8</accession>
<name>A0A438IID8_VITVI</name>
<sequence>MIVIETSLSGAQTRRIFAETVISANVVNSLVSADAWELRICNLSVESCAPARLDVHIVFGLFNVPANGKCSNMLADVCMDPIGSVPASYDECLIAWTPIRVEQCSILSDTSFCIGGERIFTIPFIILYVHKPKPIALGTSPAQMHGECIAGIESYGTGFDSASGSV</sequence>
<gene>
    <name evidence="1" type="ORF">CK203_029722</name>
</gene>
<proteinExistence type="predicted"/>
<dbReference type="EMBL" id="QGNW01000107">
    <property type="protein sequence ID" value="RVW96477.1"/>
    <property type="molecule type" value="Genomic_DNA"/>
</dbReference>
<comment type="caution">
    <text evidence="1">The sequence shown here is derived from an EMBL/GenBank/DDBJ whole genome shotgun (WGS) entry which is preliminary data.</text>
</comment>
<organism evidence="1 2">
    <name type="scientific">Vitis vinifera</name>
    <name type="common">Grape</name>
    <dbReference type="NCBI Taxonomy" id="29760"/>
    <lineage>
        <taxon>Eukaryota</taxon>
        <taxon>Viridiplantae</taxon>
        <taxon>Streptophyta</taxon>
        <taxon>Embryophyta</taxon>
        <taxon>Tracheophyta</taxon>
        <taxon>Spermatophyta</taxon>
        <taxon>Magnoliopsida</taxon>
        <taxon>eudicotyledons</taxon>
        <taxon>Gunneridae</taxon>
        <taxon>Pentapetalae</taxon>
        <taxon>rosids</taxon>
        <taxon>Vitales</taxon>
        <taxon>Vitaceae</taxon>
        <taxon>Viteae</taxon>
        <taxon>Vitis</taxon>
    </lineage>
</organism>
<dbReference type="Proteomes" id="UP000288805">
    <property type="component" value="Unassembled WGS sequence"/>
</dbReference>
<dbReference type="AlphaFoldDB" id="A0A438IID8"/>